<name>A0A5R8NCR6_9NOCA</name>
<dbReference type="EMBL" id="VBUU01000025">
    <property type="protein sequence ID" value="TLG03463.1"/>
    <property type="molecule type" value="Genomic_DNA"/>
</dbReference>
<accession>A0A5R8NCR6</accession>
<evidence type="ECO:0000256" key="3">
    <source>
        <dbReference type="ARBA" id="ARBA00022475"/>
    </source>
</evidence>
<evidence type="ECO:0000313" key="9">
    <source>
        <dbReference type="EMBL" id="TLG03463.1"/>
    </source>
</evidence>
<keyword evidence="4 7" id="KW-0812">Transmembrane</keyword>
<keyword evidence="3" id="KW-1003">Cell membrane</keyword>
<reference evidence="10 11" key="1">
    <citation type="submission" date="2019-05" db="EMBL/GenBank/DDBJ databases">
        <title>Genomes sequences of two Nocardia cyriacigeorgica environmental isolates, type strains Nocardia asteroides ATCC 19247 and Nocardia cyriacigeorgica DSM 44484.</title>
        <authorList>
            <person name="Vautrin F."/>
            <person name="Bergeron E."/>
            <person name="Dubost A."/>
            <person name="Abrouk D."/>
            <person name="Rodriguez Nava V."/>
            <person name="Pujic P."/>
        </authorList>
    </citation>
    <scope>NUCLEOTIDE SEQUENCE [LARGE SCALE GENOMIC DNA]</scope>
    <source>
        <strain evidence="9 11">EML 1456</strain>
        <strain evidence="8 10">EML 446</strain>
    </source>
</reference>
<dbReference type="Proteomes" id="UP000308349">
    <property type="component" value="Unassembled WGS sequence"/>
</dbReference>
<gene>
    <name evidence="8" type="ORF">FEK34_25685</name>
    <name evidence="9" type="ORF">FEK35_21190</name>
</gene>
<comment type="caution">
    <text evidence="8">The sequence shown here is derived from an EMBL/GenBank/DDBJ whole genome shotgun (WGS) entry which is preliminary data.</text>
</comment>
<dbReference type="EMBL" id="VBUT01000012">
    <property type="protein sequence ID" value="TLF73505.1"/>
    <property type="molecule type" value="Genomic_DNA"/>
</dbReference>
<keyword evidence="5 7" id="KW-1133">Transmembrane helix</keyword>
<evidence type="ECO:0000256" key="4">
    <source>
        <dbReference type="ARBA" id="ARBA00022692"/>
    </source>
</evidence>
<dbReference type="Proteomes" id="UP000306378">
    <property type="component" value="Unassembled WGS sequence"/>
</dbReference>
<feature type="transmembrane region" description="Helical" evidence="7">
    <location>
        <begin position="80"/>
        <end position="107"/>
    </location>
</feature>
<dbReference type="PANTHER" id="PTHR33452:SF1">
    <property type="entry name" value="INNER MEMBRANE PROTEIN YPHA-RELATED"/>
    <property type="match status" value="1"/>
</dbReference>
<dbReference type="InterPro" id="IPR032808">
    <property type="entry name" value="DoxX"/>
</dbReference>
<evidence type="ECO:0000313" key="11">
    <source>
        <dbReference type="Proteomes" id="UP000308349"/>
    </source>
</evidence>
<dbReference type="OrthoDB" id="346004at2"/>
<keyword evidence="6 7" id="KW-0472">Membrane</keyword>
<comment type="subcellular location">
    <subcellularLocation>
        <location evidence="1">Cell membrane</location>
        <topology evidence="1">Multi-pass membrane protein</topology>
    </subcellularLocation>
</comment>
<comment type="similarity">
    <text evidence="2">Belongs to the DoxX family.</text>
</comment>
<evidence type="ECO:0000256" key="6">
    <source>
        <dbReference type="ARBA" id="ARBA00023136"/>
    </source>
</evidence>
<evidence type="ECO:0000256" key="1">
    <source>
        <dbReference type="ARBA" id="ARBA00004651"/>
    </source>
</evidence>
<evidence type="ECO:0000256" key="2">
    <source>
        <dbReference type="ARBA" id="ARBA00006679"/>
    </source>
</evidence>
<dbReference type="PANTHER" id="PTHR33452">
    <property type="entry name" value="OXIDOREDUCTASE CATD-RELATED"/>
    <property type="match status" value="1"/>
</dbReference>
<sequence>MTTNSTLERLNVTTRYDNVSSDIGLLVLRVVFGGLLAAHGSQKLFGWFDGPGLSATNASFEAMGYNPGDLFGTLAGLSEFAGGLLLLLGLFTPLAAAIVLGTMINVIHVMWGGGMLDAAAGYEMGLLFATVAVAVAFTGPGRFSLDHGRPWYRAGFAWGVGAVALAVVTGVLTLILKGLL</sequence>
<dbReference type="RefSeq" id="WP_138451894.1">
    <property type="nucleotide sequence ID" value="NZ_VBUT01000012.1"/>
</dbReference>
<dbReference type="Pfam" id="PF07681">
    <property type="entry name" value="DoxX"/>
    <property type="match status" value="1"/>
</dbReference>
<evidence type="ECO:0000313" key="10">
    <source>
        <dbReference type="Proteomes" id="UP000306378"/>
    </source>
</evidence>
<evidence type="ECO:0000313" key="8">
    <source>
        <dbReference type="EMBL" id="TLF73505.1"/>
    </source>
</evidence>
<dbReference type="InterPro" id="IPR051907">
    <property type="entry name" value="DoxX-like_oxidoreductase"/>
</dbReference>
<proteinExistence type="inferred from homology"/>
<feature type="transmembrane region" description="Helical" evidence="7">
    <location>
        <begin position="119"/>
        <end position="139"/>
    </location>
</feature>
<organism evidence="8 10">
    <name type="scientific">Nocardia cyriacigeorgica</name>
    <dbReference type="NCBI Taxonomy" id="135487"/>
    <lineage>
        <taxon>Bacteria</taxon>
        <taxon>Bacillati</taxon>
        <taxon>Actinomycetota</taxon>
        <taxon>Actinomycetes</taxon>
        <taxon>Mycobacteriales</taxon>
        <taxon>Nocardiaceae</taxon>
        <taxon>Nocardia</taxon>
    </lineage>
</organism>
<protein>
    <submittedName>
        <fullName evidence="8">DoxX family protein</fullName>
    </submittedName>
</protein>
<dbReference type="GO" id="GO:0005886">
    <property type="term" value="C:plasma membrane"/>
    <property type="evidence" value="ECO:0007669"/>
    <property type="project" value="UniProtKB-SubCell"/>
</dbReference>
<evidence type="ECO:0000256" key="5">
    <source>
        <dbReference type="ARBA" id="ARBA00022989"/>
    </source>
</evidence>
<evidence type="ECO:0000256" key="7">
    <source>
        <dbReference type="SAM" id="Phobius"/>
    </source>
</evidence>
<feature type="transmembrane region" description="Helical" evidence="7">
    <location>
        <begin position="151"/>
        <end position="176"/>
    </location>
</feature>
<dbReference type="AlphaFoldDB" id="A0A5R8NCR6"/>